<proteinExistence type="predicted"/>
<dbReference type="Proteomes" id="UP001519535">
    <property type="component" value="Unassembled WGS sequence"/>
</dbReference>
<evidence type="ECO:0000313" key="7">
    <source>
        <dbReference type="Proteomes" id="UP001519535"/>
    </source>
</evidence>
<dbReference type="InterPro" id="IPR050172">
    <property type="entry name" value="SsuD_RutA_monooxygenase"/>
</dbReference>
<keyword evidence="1" id="KW-0285">Flavoprotein</keyword>
<sequence>MRHAIHLPLFGALSDPQTIAEIAGVAERTGWDGLFVWDHVLSPVDGEWEISDPWIVMAAAATVTDRIRLGPMVTPLPRRRLIKLARETVTLDRLSRGRLTLGLGTGRDNWREYSAFGDDGDPRHLGRVLDEGAAALTALWSGETVTHRGAVVVDGVRIVPGPVQQPRIPVWFGTNRTAGAPIERAARYDGVFPLGWPSSLDADGVARIAAGITAIRGSRDGFDIAVGTRPGQAPEQDLVAAGATWAMHEFWPGDGPEQVLRVVERGTPT</sequence>
<dbReference type="SUPFAM" id="SSF51679">
    <property type="entry name" value="Bacterial luciferase-like"/>
    <property type="match status" value="1"/>
</dbReference>
<keyword evidence="4" id="KW-0503">Monooxygenase</keyword>
<accession>A0ABS5RED0</accession>
<reference evidence="6 7" key="1">
    <citation type="submission" date="2021-05" db="EMBL/GenBank/DDBJ databases">
        <title>Mycobacterium acidophilum sp. nov., an extremely acid-tolerant member of the genus Mycobacterium.</title>
        <authorList>
            <person name="Xia J."/>
        </authorList>
    </citation>
    <scope>NUCLEOTIDE SEQUENCE [LARGE SCALE GENOMIC DNA]</scope>
    <source>
        <strain evidence="6 7">M1</strain>
    </source>
</reference>
<evidence type="ECO:0000256" key="4">
    <source>
        <dbReference type="ARBA" id="ARBA00023033"/>
    </source>
</evidence>
<feature type="domain" description="Luciferase-like" evidence="5">
    <location>
        <begin position="15"/>
        <end position="238"/>
    </location>
</feature>
<dbReference type="Pfam" id="PF00296">
    <property type="entry name" value="Bac_luciferase"/>
    <property type="match status" value="1"/>
</dbReference>
<gene>
    <name evidence="6" type="ORF">KIH27_03440</name>
</gene>
<name>A0ABS5RED0_9MYCO</name>
<dbReference type="EMBL" id="JAHCLR010000004">
    <property type="protein sequence ID" value="MBS9532637.1"/>
    <property type="molecule type" value="Genomic_DNA"/>
</dbReference>
<keyword evidence="7" id="KW-1185">Reference proteome</keyword>
<evidence type="ECO:0000256" key="3">
    <source>
        <dbReference type="ARBA" id="ARBA00023002"/>
    </source>
</evidence>
<comment type="caution">
    <text evidence="6">The sequence shown here is derived from an EMBL/GenBank/DDBJ whole genome shotgun (WGS) entry which is preliminary data.</text>
</comment>
<dbReference type="PANTHER" id="PTHR42847">
    <property type="entry name" value="ALKANESULFONATE MONOOXYGENASE"/>
    <property type="match status" value="1"/>
</dbReference>
<evidence type="ECO:0000256" key="1">
    <source>
        <dbReference type="ARBA" id="ARBA00022630"/>
    </source>
</evidence>
<evidence type="ECO:0000313" key="6">
    <source>
        <dbReference type="EMBL" id="MBS9532637.1"/>
    </source>
</evidence>
<keyword evidence="3" id="KW-0560">Oxidoreductase</keyword>
<dbReference type="PANTHER" id="PTHR42847:SF4">
    <property type="entry name" value="ALKANESULFONATE MONOOXYGENASE-RELATED"/>
    <property type="match status" value="1"/>
</dbReference>
<dbReference type="RefSeq" id="WP_214091529.1">
    <property type="nucleotide sequence ID" value="NZ_JAHCLR010000004.1"/>
</dbReference>
<dbReference type="Gene3D" id="3.20.20.30">
    <property type="entry name" value="Luciferase-like domain"/>
    <property type="match status" value="1"/>
</dbReference>
<protein>
    <submittedName>
        <fullName evidence="6">LLM class flavin-dependent oxidoreductase</fullName>
    </submittedName>
</protein>
<keyword evidence="2" id="KW-0288">FMN</keyword>
<dbReference type="InterPro" id="IPR036661">
    <property type="entry name" value="Luciferase-like_sf"/>
</dbReference>
<dbReference type="InterPro" id="IPR011251">
    <property type="entry name" value="Luciferase-like_dom"/>
</dbReference>
<evidence type="ECO:0000256" key="2">
    <source>
        <dbReference type="ARBA" id="ARBA00022643"/>
    </source>
</evidence>
<evidence type="ECO:0000259" key="5">
    <source>
        <dbReference type="Pfam" id="PF00296"/>
    </source>
</evidence>
<organism evidence="6 7">
    <name type="scientific">Mycolicibacter acidiphilus</name>
    <dbReference type="NCBI Taxonomy" id="2835306"/>
    <lineage>
        <taxon>Bacteria</taxon>
        <taxon>Bacillati</taxon>
        <taxon>Actinomycetota</taxon>
        <taxon>Actinomycetes</taxon>
        <taxon>Mycobacteriales</taxon>
        <taxon>Mycobacteriaceae</taxon>
        <taxon>Mycolicibacter</taxon>
    </lineage>
</organism>